<name>A0A1T4YXY6_9ACTN</name>
<dbReference type="EMBL" id="LT796768">
    <property type="protein sequence ID" value="SKB06161.1"/>
    <property type="molecule type" value="Genomic_DNA"/>
</dbReference>
<dbReference type="Gene3D" id="3.10.129.10">
    <property type="entry name" value="Hotdog Thioesterase"/>
    <property type="match status" value="1"/>
</dbReference>
<reference evidence="3" key="1">
    <citation type="submission" date="2017-02" db="EMBL/GenBank/DDBJ databases">
        <authorList>
            <person name="Varghese N."/>
            <person name="Submissions S."/>
        </authorList>
    </citation>
    <scope>NUCLEOTIDE SEQUENCE [LARGE SCALE GENOMIC DNA]</scope>
    <source>
        <strain evidence="3">9H-4</strain>
    </source>
</reference>
<dbReference type="InterPro" id="IPR039569">
    <property type="entry name" value="FAS1-like_DH_region"/>
</dbReference>
<dbReference type="STRING" id="1736691.SAMN06295964_1208"/>
<accession>A0A1T4YXY6</accession>
<dbReference type="AlphaFoldDB" id="A0A1T4YXY6"/>
<dbReference type="Pfam" id="PF13452">
    <property type="entry name" value="FAS1_DH_region"/>
    <property type="match status" value="1"/>
</dbReference>
<evidence type="ECO:0000313" key="2">
    <source>
        <dbReference type="EMBL" id="SKB06161.1"/>
    </source>
</evidence>
<organism evidence="2 3">
    <name type="scientific">Aeromicrobium choanae</name>
    <dbReference type="NCBI Taxonomy" id="1736691"/>
    <lineage>
        <taxon>Bacteria</taxon>
        <taxon>Bacillati</taxon>
        <taxon>Actinomycetota</taxon>
        <taxon>Actinomycetes</taxon>
        <taxon>Propionibacteriales</taxon>
        <taxon>Nocardioidaceae</taxon>
        <taxon>Aeromicrobium</taxon>
    </lineage>
</organism>
<dbReference type="Proteomes" id="UP000191040">
    <property type="component" value="Chromosome I"/>
</dbReference>
<evidence type="ECO:0000259" key="1">
    <source>
        <dbReference type="Pfam" id="PF13452"/>
    </source>
</evidence>
<dbReference type="InterPro" id="IPR029069">
    <property type="entry name" value="HotDog_dom_sf"/>
</dbReference>
<keyword evidence="3" id="KW-1185">Reference proteome</keyword>
<evidence type="ECO:0000313" key="3">
    <source>
        <dbReference type="Proteomes" id="UP000191040"/>
    </source>
</evidence>
<gene>
    <name evidence="2" type="ORF">SAMN06295964_1208</name>
</gene>
<dbReference type="SUPFAM" id="SSF54637">
    <property type="entry name" value="Thioesterase/thiol ester dehydrase-isomerase"/>
    <property type="match status" value="1"/>
</dbReference>
<feature type="domain" description="FAS1-like dehydratase" evidence="1">
    <location>
        <begin position="25"/>
        <end position="171"/>
    </location>
</feature>
<protein>
    <submittedName>
        <fullName evidence="2">N-terminal half of MaoC dehydratase</fullName>
    </submittedName>
</protein>
<sequence>MRAWDPVVSRVGELIDEDRVTFGPDRVEPGAIRRYLEPIELDSAIHTDVEAARRHGWPGIVAPYTSVWSALLPAVWSPERGPLYPEGAGRDAQPAWSPIGDDVVPGAPATSAVFGADLSLEFDRPLLVGERAGAGPRRLVACTPKETRVGRGAFVRFERDVVVESGERVCRMSAEIYLYDPHPAKGADGD</sequence>
<proteinExistence type="predicted"/>